<reference evidence="9 10" key="2">
    <citation type="journal article" date="2011" name="J. Bacteriol.">
        <title>Complete Genome Sequence of the Haloalkaliphilic, Hydrogen Producing Halanaerobium hydrogenoformans.</title>
        <authorList>
            <person name="Brown S.D."/>
            <person name="Begemann M.B."/>
            <person name="Mormile M.R."/>
            <person name="Wall J.D."/>
            <person name="Han C.S."/>
            <person name="Goodwin L.A."/>
            <person name="Pitluck S."/>
            <person name="Land M.L."/>
            <person name="Hauser L.J."/>
            <person name="Elias D.A."/>
        </authorList>
    </citation>
    <scope>NUCLEOTIDE SEQUENCE [LARGE SCALE GENOMIC DNA]</scope>
    <source>
        <strain evidence="10">sapolanicus</strain>
    </source>
</reference>
<feature type="domain" description="CMP/dCMP-type deaminase" evidence="8">
    <location>
        <begin position="5"/>
        <end position="143"/>
    </location>
</feature>
<dbReference type="EMBL" id="CP002304">
    <property type="protein sequence ID" value="ADQ13600.1"/>
    <property type="molecule type" value="Genomic_DNA"/>
</dbReference>
<feature type="binding site" evidence="7">
    <location>
        <position position="106"/>
    </location>
    <ligand>
        <name>Zn(2+)</name>
        <dbReference type="ChEBI" id="CHEBI:29105"/>
        <note>catalytic</note>
    </ligand>
</feature>
<dbReference type="InterPro" id="IPR035105">
    <property type="entry name" value="Deoxycytidylate_deaminase_dom"/>
</dbReference>
<comment type="similarity">
    <text evidence="2">Belongs to the cytidine and deoxycytidylate deaminase family.</text>
</comment>
<evidence type="ECO:0000256" key="2">
    <source>
        <dbReference type="ARBA" id="ARBA00006576"/>
    </source>
</evidence>
<evidence type="ECO:0000256" key="5">
    <source>
        <dbReference type="ARBA" id="ARBA00022833"/>
    </source>
</evidence>
<protein>
    <submittedName>
        <fullName evidence="9">CMP/dCMP deaminase zinc-binding protein</fullName>
    </submittedName>
</protein>
<dbReference type="Pfam" id="PF00383">
    <property type="entry name" value="dCMP_cyt_deam_1"/>
    <property type="match status" value="1"/>
</dbReference>
<evidence type="ECO:0000256" key="6">
    <source>
        <dbReference type="PIRSR" id="PIRSR006019-1"/>
    </source>
</evidence>
<dbReference type="SUPFAM" id="SSF53927">
    <property type="entry name" value="Cytidine deaminase-like"/>
    <property type="match status" value="1"/>
</dbReference>
<dbReference type="STRING" id="656519.Halsa_0109"/>
<feature type="active site" description="Proton donor" evidence="6">
    <location>
        <position position="80"/>
    </location>
</feature>
<dbReference type="HOGENOM" id="CLU_047993_2_3_9"/>
<evidence type="ECO:0000259" key="8">
    <source>
        <dbReference type="PROSITE" id="PS51747"/>
    </source>
</evidence>
<keyword evidence="3 7" id="KW-0479">Metal-binding</keyword>
<dbReference type="PROSITE" id="PS51747">
    <property type="entry name" value="CYT_DCMP_DEAMINASES_2"/>
    <property type="match status" value="1"/>
</dbReference>
<dbReference type="PIRSF" id="PIRSF006019">
    <property type="entry name" value="dCMP_deaminase"/>
    <property type="match status" value="1"/>
</dbReference>
<dbReference type="CDD" id="cd01286">
    <property type="entry name" value="deoxycytidylate_deaminase"/>
    <property type="match status" value="1"/>
</dbReference>
<dbReference type="Proteomes" id="UP000007434">
    <property type="component" value="Chromosome"/>
</dbReference>
<dbReference type="RefSeq" id="WP_013404706.1">
    <property type="nucleotide sequence ID" value="NC_014654.1"/>
</dbReference>
<keyword evidence="10" id="KW-1185">Reference proteome</keyword>
<accession>E4RND2</accession>
<proteinExistence type="inferred from homology"/>
<evidence type="ECO:0000256" key="7">
    <source>
        <dbReference type="PIRSR" id="PIRSR006019-2"/>
    </source>
</evidence>
<dbReference type="InterPro" id="IPR016192">
    <property type="entry name" value="APOBEC/CMP_deaminase_Zn-bd"/>
</dbReference>
<dbReference type="eggNOG" id="COG2131">
    <property type="taxonomic scope" value="Bacteria"/>
</dbReference>
<organism evidence="9 10">
    <name type="scientific">Halanaerobium hydrogeniformans</name>
    <name type="common">Halanaerobium sp. (strain sapolanicus)</name>
    <dbReference type="NCBI Taxonomy" id="656519"/>
    <lineage>
        <taxon>Bacteria</taxon>
        <taxon>Bacillati</taxon>
        <taxon>Bacillota</taxon>
        <taxon>Clostridia</taxon>
        <taxon>Halanaerobiales</taxon>
        <taxon>Halanaerobiaceae</taxon>
        <taxon>Halanaerobium</taxon>
    </lineage>
</organism>
<comment type="cofactor">
    <cofactor evidence="1 7">
        <name>Zn(2+)</name>
        <dbReference type="ChEBI" id="CHEBI:29105"/>
    </cofactor>
</comment>
<dbReference type="PANTHER" id="PTHR11086:SF18">
    <property type="entry name" value="DEOXYCYTIDYLATE DEAMINASE"/>
    <property type="match status" value="1"/>
</dbReference>
<evidence type="ECO:0000256" key="3">
    <source>
        <dbReference type="ARBA" id="ARBA00022723"/>
    </source>
</evidence>
<dbReference type="InterPro" id="IPR016473">
    <property type="entry name" value="dCMP_deaminase"/>
</dbReference>
<keyword evidence="4" id="KW-0378">Hydrolase</keyword>
<name>E4RND2_HALHG</name>
<dbReference type="AlphaFoldDB" id="E4RND2"/>
<reference evidence="9 10" key="1">
    <citation type="submission" date="2010-11" db="EMBL/GenBank/DDBJ databases">
        <title>Complete sequence of Halanaerobium sp. sapolanicus.</title>
        <authorList>
            <consortium name="US DOE Joint Genome Institute"/>
            <person name="Lucas S."/>
            <person name="Copeland A."/>
            <person name="Lapidus A."/>
            <person name="Cheng J.-F."/>
            <person name="Bruce D."/>
            <person name="Goodwin L."/>
            <person name="Pitluck S."/>
            <person name="Davenport K."/>
            <person name="Detter J.C."/>
            <person name="Han C."/>
            <person name="Tapia R."/>
            <person name="Land M."/>
            <person name="Hauser L."/>
            <person name="Jeffries C."/>
            <person name="Kyrpides N."/>
            <person name="Ivanova N."/>
            <person name="Mikhailova N."/>
            <person name="Begemann M.B."/>
            <person name="Mormile M.R."/>
            <person name="Wall J.D."/>
            <person name="Elias D.A."/>
            <person name="Woyke T."/>
        </authorList>
    </citation>
    <scope>NUCLEOTIDE SEQUENCE [LARGE SCALE GENOMIC DNA]</scope>
    <source>
        <strain evidence="10">sapolanicus</strain>
    </source>
</reference>
<dbReference type="GO" id="GO:0004132">
    <property type="term" value="F:dCMP deaminase activity"/>
    <property type="evidence" value="ECO:0007669"/>
    <property type="project" value="InterPro"/>
</dbReference>
<dbReference type="PANTHER" id="PTHR11086">
    <property type="entry name" value="DEOXYCYTIDYLATE DEAMINASE-RELATED"/>
    <property type="match status" value="1"/>
</dbReference>
<dbReference type="InterPro" id="IPR002125">
    <property type="entry name" value="CMP_dCMP_dom"/>
</dbReference>
<keyword evidence="5 7" id="KW-0862">Zinc</keyword>
<feature type="binding site" evidence="7">
    <location>
        <position position="109"/>
    </location>
    <ligand>
        <name>Zn(2+)</name>
        <dbReference type="ChEBI" id="CHEBI:29105"/>
        <note>catalytic</note>
    </ligand>
</feature>
<dbReference type="GO" id="GO:0006220">
    <property type="term" value="P:pyrimidine nucleotide metabolic process"/>
    <property type="evidence" value="ECO:0007669"/>
    <property type="project" value="InterPro"/>
</dbReference>
<evidence type="ECO:0000256" key="4">
    <source>
        <dbReference type="ARBA" id="ARBA00022801"/>
    </source>
</evidence>
<sequence length="151" mass="17099">MERPDWHEYFMEMAKLVAKRATCLRRRVGAVLVKDRKVLATGYNGAPKDITHCEVTGCLRTELDIPSGERHEICRGVHAEQNLVAQAAFHGVKTEGSTVYCTNQPCIICTKILINAGVNKIYYENAYADEFAEKLLNDSNVEFIQYEKKKS</sequence>
<evidence type="ECO:0000256" key="1">
    <source>
        <dbReference type="ARBA" id="ARBA00001947"/>
    </source>
</evidence>
<dbReference type="KEGG" id="has:Halsa_0109"/>
<evidence type="ECO:0000313" key="9">
    <source>
        <dbReference type="EMBL" id="ADQ13600.1"/>
    </source>
</evidence>
<dbReference type="PROSITE" id="PS00903">
    <property type="entry name" value="CYT_DCMP_DEAMINASES_1"/>
    <property type="match status" value="1"/>
</dbReference>
<dbReference type="InterPro" id="IPR016193">
    <property type="entry name" value="Cytidine_deaminase-like"/>
</dbReference>
<dbReference type="GO" id="GO:0008270">
    <property type="term" value="F:zinc ion binding"/>
    <property type="evidence" value="ECO:0007669"/>
    <property type="project" value="InterPro"/>
</dbReference>
<dbReference type="Gene3D" id="3.40.140.10">
    <property type="entry name" value="Cytidine Deaminase, domain 2"/>
    <property type="match status" value="1"/>
</dbReference>
<dbReference type="GO" id="GO:0005737">
    <property type="term" value="C:cytoplasm"/>
    <property type="evidence" value="ECO:0007669"/>
    <property type="project" value="TreeGrafter"/>
</dbReference>
<evidence type="ECO:0000313" key="10">
    <source>
        <dbReference type="Proteomes" id="UP000007434"/>
    </source>
</evidence>
<feature type="binding site" evidence="7">
    <location>
        <position position="78"/>
    </location>
    <ligand>
        <name>Zn(2+)</name>
        <dbReference type="ChEBI" id="CHEBI:29105"/>
        <note>catalytic</note>
    </ligand>
</feature>
<dbReference type="OrthoDB" id="9788517at2"/>
<gene>
    <name evidence="9" type="ordered locus">Halsa_0109</name>
</gene>
<dbReference type="InterPro" id="IPR015517">
    <property type="entry name" value="dCMP_deaminase-rel"/>
</dbReference>